<proteinExistence type="inferred from homology"/>
<evidence type="ECO:0000313" key="5">
    <source>
        <dbReference type="EMBL" id="UXC18013.1"/>
    </source>
</evidence>
<dbReference type="RefSeq" id="WP_260718884.1">
    <property type="nucleotide sequence ID" value="NZ_CP104377.1"/>
</dbReference>
<dbReference type="Proteomes" id="UP001058290">
    <property type="component" value="Chromosome"/>
</dbReference>
<keyword evidence="3" id="KW-0418">Kinase</keyword>
<keyword evidence="6" id="KW-1185">Reference proteome</keyword>
<reference evidence="5" key="1">
    <citation type="submission" date="2022-09" db="EMBL/GenBank/DDBJ databases">
        <title>Bacterial diversity in gut of crayfish and pufferfish.</title>
        <authorList>
            <person name="Huang Y."/>
        </authorList>
    </citation>
    <scope>NUCLEOTIDE SEQUENCE</scope>
    <source>
        <strain evidence="5">PR12</strain>
    </source>
</reference>
<dbReference type="Gene3D" id="1.10.1070.20">
    <property type="match status" value="1"/>
</dbReference>
<dbReference type="PANTHER" id="PTHR37419:SF8">
    <property type="entry name" value="TOXIN YJJJ"/>
    <property type="match status" value="1"/>
</dbReference>
<gene>
    <name evidence="5" type="ORF">N4T19_20330</name>
</gene>
<evidence type="ECO:0000256" key="2">
    <source>
        <dbReference type="ARBA" id="ARBA00022679"/>
    </source>
</evidence>
<dbReference type="Pfam" id="PF07804">
    <property type="entry name" value="HipA_C"/>
    <property type="match status" value="1"/>
</dbReference>
<dbReference type="InterPro" id="IPR012893">
    <property type="entry name" value="HipA-like_C"/>
</dbReference>
<dbReference type="EMBL" id="CP104377">
    <property type="protein sequence ID" value="UXC18013.1"/>
    <property type="molecule type" value="Genomic_DNA"/>
</dbReference>
<evidence type="ECO:0000259" key="4">
    <source>
        <dbReference type="Pfam" id="PF07804"/>
    </source>
</evidence>
<organism evidence="5 6">
    <name type="scientific">Comamonas squillarum</name>
    <dbReference type="NCBI Taxonomy" id="2977320"/>
    <lineage>
        <taxon>Bacteria</taxon>
        <taxon>Pseudomonadati</taxon>
        <taxon>Pseudomonadota</taxon>
        <taxon>Betaproteobacteria</taxon>
        <taxon>Burkholderiales</taxon>
        <taxon>Comamonadaceae</taxon>
        <taxon>Comamonas</taxon>
    </lineage>
</organism>
<sequence length="464" mass="51387">MPTISKRSKYAHPPEQVAVFAHVAGAGVRQQNAFVPAGMLENLAEDRSPTFAYGKKYVKRHNAIEVDPVALPLAGEQGGQQRHVLPGLAEFGGIRDAAPDAWGRRVIENKLRSGTLPEVAYLLEAGSNRVGALDVRLAVNSPESDEAYGVVDLERLLDVADRIENDEPVPEAFFHYFNGLGSAGGARPKATIRDEQGVLWLAKFPSKGDKACNAVLEAGALELARAAGLRVPPVKLLDIGSQRILLIRRFDRYWAEPGQVLAEGEESWAYDPQTPTAGGKREEGRIAYCSALTLMGLHEHDAPNSSYADICQAIRRQVAMPFIDRDVKEIFQRMVFNIIANNNDDHLRNHAFIYDVAAKGWRLSPLYDVLPMNTVAHTRYLHLSVGDEGRVATLDNALSQWSAFHNSRAEAVEAMHHVWVATRASLEKFEQFGASDRDLAYVRAAFRRLDDLASPVLRRELREL</sequence>
<protein>
    <submittedName>
        <fullName evidence="5">HipA domain-containing protein</fullName>
    </submittedName>
</protein>
<evidence type="ECO:0000256" key="1">
    <source>
        <dbReference type="ARBA" id="ARBA00010164"/>
    </source>
</evidence>
<evidence type="ECO:0000256" key="3">
    <source>
        <dbReference type="ARBA" id="ARBA00022777"/>
    </source>
</evidence>
<comment type="similarity">
    <text evidence="1">Belongs to the HipA Ser/Thr kinase family.</text>
</comment>
<accession>A0ABY5ZVR3</accession>
<keyword evidence="2" id="KW-0808">Transferase</keyword>
<name>A0ABY5ZVR3_9BURK</name>
<dbReference type="InterPro" id="IPR052028">
    <property type="entry name" value="HipA_Ser/Thr_kinase"/>
</dbReference>
<feature type="domain" description="HipA-like C-terminal" evidence="4">
    <location>
        <begin position="182"/>
        <end position="417"/>
    </location>
</feature>
<dbReference type="PANTHER" id="PTHR37419">
    <property type="entry name" value="SERINE/THREONINE-PROTEIN KINASE TOXIN HIPA"/>
    <property type="match status" value="1"/>
</dbReference>
<evidence type="ECO:0000313" key="6">
    <source>
        <dbReference type="Proteomes" id="UP001058290"/>
    </source>
</evidence>